<gene>
    <name evidence="1" type="ORF">LZ3411_1532</name>
</gene>
<protein>
    <submittedName>
        <fullName evidence="1">Uncharacterized protein</fullName>
    </submittedName>
</protein>
<evidence type="ECO:0000313" key="2">
    <source>
        <dbReference type="Proteomes" id="UP000195412"/>
    </source>
</evidence>
<dbReference type="EMBL" id="LT854705">
    <property type="protein sequence ID" value="SMS14582.1"/>
    <property type="molecule type" value="Genomic_DNA"/>
</dbReference>
<dbReference type="AlphaFoldDB" id="A0A1Y6JZR0"/>
<dbReference type="KEGG" id="lzy:LZ3411_1532"/>
<name>A0A1Y6JZR0_9LACO</name>
<accession>A0A1Y6JZR0</accession>
<proteinExistence type="predicted"/>
<organism evidence="1 2">
    <name type="scientific">Levilactobacillus zymae</name>
    <dbReference type="NCBI Taxonomy" id="267363"/>
    <lineage>
        <taxon>Bacteria</taxon>
        <taxon>Bacillati</taxon>
        <taxon>Bacillota</taxon>
        <taxon>Bacilli</taxon>
        <taxon>Lactobacillales</taxon>
        <taxon>Lactobacillaceae</taxon>
        <taxon>Levilactobacillus</taxon>
    </lineage>
</organism>
<sequence length="53" mass="6028">MTLWALLFLAAMSLTLTIVLAGQYARIQTTTQLVRQYDQIAVDSATERTRARR</sequence>
<reference evidence="2" key="1">
    <citation type="submission" date="2017-05" db="EMBL/GenBank/DDBJ databases">
        <authorList>
            <person name="Papadimitriou K."/>
        </authorList>
    </citation>
    <scope>NUCLEOTIDE SEQUENCE [LARGE SCALE GENOMIC DNA]</scope>
    <source>
        <strain evidence="2">ACA-DC 3411</strain>
    </source>
</reference>
<dbReference type="Proteomes" id="UP000195412">
    <property type="component" value="Chromosome I"/>
</dbReference>
<evidence type="ECO:0000313" key="1">
    <source>
        <dbReference type="EMBL" id="SMS14582.1"/>
    </source>
</evidence>